<keyword evidence="3" id="KW-1185">Reference proteome</keyword>
<gene>
    <name evidence="2" type="ORF">E5163_09665</name>
</gene>
<dbReference type="OrthoDB" id="7199213at2"/>
<dbReference type="InterPro" id="IPR001206">
    <property type="entry name" value="Diacylglycerol_kinase_cat_dom"/>
</dbReference>
<evidence type="ECO:0000313" key="3">
    <source>
        <dbReference type="Proteomes" id="UP000308054"/>
    </source>
</evidence>
<comment type="caution">
    <text evidence="2">The sequence shown here is derived from an EMBL/GenBank/DDBJ whole genome shotgun (WGS) entry which is preliminary data.</text>
</comment>
<dbReference type="Gene3D" id="2.60.200.40">
    <property type="match status" value="1"/>
</dbReference>
<organism evidence="2 3">
    <name type="scientific">Marinicauda algicola</name>
    <dbReference type="NCBI Taxonomy" id="2029849"/>
    <lineage>
        <taxon>Bacteria</taxon>
        <taxon>Pseudomonadati</taxon>
        <taxon>Pseudomonadota</taxon>
        <taxon>Alphaproteobacteria</taxon>
        <taxon>Maricaulales</taxon>
        <taxon>Maricaulaceae</taxon>
        <taxon>Marinicauda</taxon>
    </lineage>
</organism>
<protein>
    <recommendedName>
        <fullName evidence="1">DAGKc domain-containing protein</fullName>
    </recommendedName>
</protein>
<reference evidence="2 3" key="1">
    <citation type="journal article" date="2017" name="Int. J. Syst. Evol. Microbiol.">
        <title>Marinicauda algicola sp. nov., isolated from a marine red alga Rhodosorus marinus.</title>
        <authorList>
            <person name="Jeong S.E."/>
            <person name="Jeon S.H."/>
            <person name="Chun B.H."/>
            <person name="Kim D.W."/>
            <person name="Jeon C.O."/>
        </authorList>
    </citation>
    <scope>NUCLEOTIDE SEQUENCE [LARGE SCALE GENOMIC DNA]</scope>
    <source>
        <strain evidence="2 3">JCM 31718</strain>
    </source>
</reference>
<accession>A0A4S2GXZ7</accession>
<dbReference type="Proteomes" id="UP000308054">
    <property type="component" value="Unassembled WGS sequence"/>
</dbReference>
<dbReference type="AlphaFoldDB" id="A0A4S2GXZ7"/>
<evidence type="ECO:0000259" key="1">
    <source>
        <dbReference type="PROSITE" id="PS50146"/>
    </source>
</evidence>
<dbReference type="SUPFAM" id="SSF111331">
    <property type="entry name" value="NAD kinase/diacylglycerol kinase-like"/>
    <property type="match status" value="1"/>
</dbReference>
<evidence type="ECO:0000313" key="2">
    <source>
        <dbReference type="EMBL" id="TGY88100.1"/>
    </source>
</evidence>
<dbReference type="Gene3D" id="3.40.50.10330">
    <property type="entry name" value="Probable inorganic polyphosphate/atp-NAD kinase, domain 1"/>
    <property type="match status" value="1"/>
</dbReference>
<dbReference type="RefSeq" id="WP_135995945.1">
    <property type="nucleotide sequence ID" value="NZ_CP071057.1"/>
</dbReference>
<dbReference type="InterPro" id="IPR016064">
    <property type="entry name" value="NAD/diacylglycerol_kinase_sf"/>
</dbReference>
<sequence length="298" mass="32540">MTTSMVLLINPGAGSVPAQPEAGFIARLKDAAGWVDTIEVRTIDGEFEETVLHSCRERPDYLAIAGGDGTARAVCETLAKRGLSCRVIPLPLGTANFLPRRLYGDRDAYSVLRQAGGYDEVRLHAGEVDGKLFFVSASVGFLTRFAEARETVRSDGLLRSFGKTVRQVRAGFESLFSTRLSLYADGEDRRYTKSRAVLLAPGGVTTMFGADRSEPGKAKLEVVAADPRHVREAAALGVRALMAQWRDHPRIDARWVGRLKVEGRDRLAVMLDGEPFHMDSPAEFTLKPEAVCFLTANG</sequence>
<dbReference type="InterPro" id="IPR017438">
    <property type="entry name" value="ATP-NAD_kinase_N"/>
</dbReference>
<name>A0A4S2GXZ7_9PROT</name>
<feature type="domain" description="DAGKc" evidence="1">
    <location>
        <begin position="1"/>
        <end position="132"/>
    </location>
</feature>
<dbReference type="GO" id="GO:0016301">
    <property type="term" value="F:kinase activity"/>
    <property type="evidence" value="ECO:0007669"/>
    <property type="project" value="InterPro"/>
</dbReference>
<dbReference type="PROSITE" id="PS50146">
    <property type="entry name" value="DAGK"/>
    <property type="match status" value="1"/>
</dbReference>
<dbReference type="EMBL" id="SRXW01000003">
    <property type="protein sequence ID" value="TGY88100.1"/>
    <property type="molecule type" value="Genomic_DNA"/>
</dbReference>
<proteinExistence type="predicted"/>
<dbReference type="Pfam" id="PF00781">
    <property type="entry name" value="DAGK_cat"/>
    <property type="match status" value="1"/>
</dbReference>